<evidence type="ECO:0000259" key="6">
    <source>
        <dbReference type="Pfam" id="PF04991"/>
    </source>
</evidence>
<dbReference type="OrthoDB" id="444255at2759"/>
<dbReference type="PANTHER" id="PTHR15407">
    <property type="entry name" value="FUKUTIN-RELATED"/>
    <property type="match status" value="1"/>
</dbReference>
<sequence>MQSQLTNRYDQLQQQQQLQHAGEQRERERERQRHPSQKPLIGINAQTFASMFHCEGETEFFDMVNNLTSSKEIDSQYPFTWYPQYDTDARFDSSGRILYGGAYLYANPLSTPARLHLLGGGPNGSSIVVPLMKDNHFDLIEDVLTTEAKLKHVSKKKLLKQGMTLQQVDFEFINELNTDKQYIFENYDELKIDDAHIIKPDPMYESLSTIELSSDEFIWSQDLELNKLQSSNYSNNVDSYDAKLLKSMQFHLDSLGPENPHEHVPHLHEAKMNGTPLGDHYDWRFYNGLDQSDSSYASTANDVVTNGVFTNQHRRKAVIHRMARAWLRFCYESGITSFMAYGSMLGWVKNGLSLPWDEDIDVIVTMKGLNQLAKFHNSSLIVDLSGVESGVDGVDSGVGAYLIDIGVSFYDRVRGNGANVIDGRFIDVATGIYTDITALAWTDHYLELDSEMEQVVDRLVCTDANGECHKDVVIGQQITEPVFDENDELSKPGEITTHIKKVKWDQDDILGVAQILQSQQRLIHCRNDNIYRLDEISTMVPTFFEGVRTLVPLQFKSMLNRKYPGAIDRVKEYTNYSFFKDVRLWIKNAVCELDDYDAELYKDKTPNDAKYHETRFKNGKSCINAGGAGAGGGGGGAGGGADDVALEFESTREYTERHNSELFTDEESLLKLKLNQDEEFGVLRHDLFIVEYAEKLGIQLQ</sequence>
<evidence type="ECO:0000256" key="1">
    <source>
        <dbReference type="ARBA" id="ARBA00004167"/>
    </source>
</evidence>
<feature type="compositionally biased region" description="Basic and acidic residues" evidence="5">
    <location>
        <begin position="22"/>
        <end position="33"/>
    </location>
</feature>
<keyword evidence="8" id="KW-1185">Reference proteome</keyword>
<comment type="subcellular location">
    <subcellularLocation>
        <location evidence="1">Membrane</location>
        <topology evidence="1">Single-pass membrane protein</topology>
    </subcellularLocation>
</comment>
<evidence type="ECO:0000313" key="8">
    <source>
        <dbReference type="Proteomes" id="UP001165063"/>
    </source>
</evidence>
<feature type="domain" description="LicD/FKTN/FKRP nucleotidyltransferase" evidence="6">
    <location>
        <begin position="330"/>
        <end position="563"/>
    </location>
</feature>
<gene>
    <name evidence="7" type="ORF">Amon01_000209100</name>
</gene>
<keyword evidence="3" id="KW-1133">Transmembrane helix</keyword>
<evidence type="ECO:0000256" key="3">
    <source>
        <dbReference type="ARBA" id="ARBA00022989"/>
    </source>
</evidence>
<keyword evidence="4" id="KW-0472">Membrane</keyword>
<dbReference type="InterPro" id="IPR007074">
    <property type="entry name" value="LicD/FKTN/FKRP_NTP_transf"/>
</dbReference>
<evidence type="ECO:0000256" key="2">
    <source>
        <dbReference type="ARBA" id="ARBA00022692"/>
    </source>
</evidence>
<feature type="compositionally biased region" description="Polar residues" evidence="5">
    <location>
        <begin position="1"/>
        <end position="10"/>
    </location>
</feature>
<evidence type="ECO:0000256" key="4">
    <source>
        <dbReference type="ARBA" id="ARBA00023136"/>
    </source>
</evidence>
<protein>
    <submittedName>
        <fullName evidence="7">Unnamed protein product</fullName>
    </submittedName>
</protein>
<dbReference type="PANTHER" id="PTHR15407:SF28">
    <property type="entry name" value="RIBITOL-5-PHOSPHATE TRANSFERASE FKTN"/>
    <property type="match status" value="1"/>
</dbReference>
<name>A0A9W7DDG5_AMBMO</name>
<dbReference type="GO" id="GO:0009100">
    <property type="term" value="P:glycoprotein metabolic process"/>
    <property type="evidence" value="ECO:0007669"/>
    <property type="project" value="UniProtKB-ARBA"/>
</dbReference>
<dbReference type="EMBL" id="BSXU01000712">
    <property type="protein sequence ID" value="GMG21566.1"/>
    <property type="molecule type" value="Genomic_DNA"/>
</dbReference>
<dbReference type="Pfam" id="PF04991">
    <property type="entry name" value="LicD"/>
    <property type="match status" value="1"/>
</dbReference>
<accession>A0A9W7DDG5</accession>
<dbReference type="AlphaFoldDB" id="A0A9W7DDG5"/>
<evidence type="ECO:0000313" key="7">
    <source>
        <dbReference type="EMBL" id="GMG21566.1"/>
    </source>
</evidence>
<dbReference type="GO" id="GO:0016020">
    <property type="term" value="C:membrane"/>
    <property type="evidence" value="ECO:0007669"/>
    <property type="project" value="UniProtKB-SubCell"/>
</dbReference>
<organism evidence="7 8">
    <name type="scientific">Ambrosiozyma monospora</name>
    <name type="common">Yeast</name>
    <name type="synonym">Endomycopsis monosporus</name>
    <dbReference type="NCBI Taxonomy" id="43982"/>
    <lineage>
        <taxon>Eukaryota</taxon>
        <taxon>Fungi</taxon>
        <taxon>Dikarya</taxon>
        <taxon>Ascomycota</taxon>
        <taxon>Saccharomycotina</taxon>
        <taxon>Pichiomycetes</taxon>
        <taxon>Pichiales</taxon>
        <taxon>Pichiaceae</taxon>
        <taxon>Ambrosiozyma</taxon>
    </lineage>
</organism>
<dbReference type="InterPro" id="IPR009644">
    <property type="entry name" value="FKTN/MNN4/W02B3.4-1"/>
</dbReference>
<proteinExistence type="predicted"/>
<comment type="caution">
    <text evidence="7">The sequence shown here is derived from an EMBL/GenBank/DDBJ whole genome shotgun (WGS) entry which is preliminary data.</text>
</comment>
<evidence type="ECO:0000256" key="5">
    <source>
        <dbReference type="SAM" id="MobiDB-lite"/>
    </source>
</evidence>
<keyword evidence="2" id="KW-0812">Transmembrane</keyword>
<reference evidence="7" key="1">
    <citation type="submission" date="2023-04" db="EMBL/GenBank/DDBJ databases">
        <title>Ambrosiozyma monospora NBRC 1965.</title>
        <authorList>
            <person name="Ichikawa N."/>
            <person name="Sato H."/>
            <person name="Tonouchi N."/>
        </authorList>
    </citation>
    <scope>NUCLEOTIDE SEQUENCE</scope>
    <source>
        <strain evidence="7">NBRC 1965</strain>
    </source>
</reference>
<feature type="region of interest" description="Disordered" evidence="5">
    <location>
        <begin position="1"/>
        <end position="40"/>
    </location>
</feature>
<dbReference type="Proteomes" id="UP001165063">
    <property type="component" value="Unassembled WGS sequence"/>
</dbReference>